<protein>
    <submittedName>
        <fullName evidence="1">Pyridoxamine 5'-phosphate oxidase-related FMN-binding</fullName>
    </submittedName>
</protein>
<dbReference type="HOGENOM" id="CLU_067890_2_2_9"/>
<organism evidence="1 2">
    <name type="scientific">Alkaliphilus oremlandii (strain OhILAs)</name>
    <name type="common">Clostridium oremlandii (strain OhILAs)</name>
    <dbReference type="NCBI Taxonomy" id="350688"/>
    <lineage>
        <taxon>Bacteria</taxon>
        <taxon>Bacillati</taxon>
        <taxon>Bacillota</taxon>
        <taxon>Clostridia</taxon>
        <taxon>Peptostreptococcales</taxon>
        <taxon>Natronincolaceae</taxon>
        <taxon>Alkaliphilus</taxon>
    </lineage>
</organism>
<dbReference type="EMBL" id="CP000853">
    <property type="protein sequence ID" value="ABW19594.1"/>
    <property type="molecule type" value="Genomic_DNA"/>
</dbReference>
<dbReference type="STRING" id="350688.Clos_2058"/>
<dbReference type="RefSeq" id="WP_012159903.1">
    <property type="nucleotide sequence ID" value="NC_009922.1"/>
</dbReference>
<dbReference type="InterPro" id="IPR024747">
    <property type="entry name" value="Pyridox_Oxase-rel"/>
</dbReference>
<dbReference type="Gene3D" id="2.30.110.10">
    <property type="entry name" value="Electron Transport, Fmn-binding Protein, Chain A"/>
    <property type="match status" value="1"/>
</dbReference>
<dbReference type="eggNOG" id="COG3467">
    <property type="taxonomic scope" value="Bacteria"/>
</dbReference>
<dbReference type="InterPro" id="IPR012349">
    <property type="entry name" value="Split_barrel_FMN-bd"/>
</dbReference>
<name>A8MIG2_ALKOO</name>
<reference evidence="2" key="1">
    <citation type="submission" date="2007-10" db="EMBL/GenBank/DDBJ databases">
        <title>Complete genome of Alkaliphilus oremlandii OhILAs.</title>
        <authorList>
            <person name="Copeland A."/>
            <person name="Lucas S."/>
            <person name="Lapidus A."/>
            <person name="Barry K."/>
            <person name="Detter J.C."/>
            <person name="Glavina del Rio T."/>
            <person name="Hammon N."/>
            <person name="Israni S."/>
            <person name="Dalin E."/>
            <person name="Tice H."/>
            <person name="Pitluck S."/>
            <person name="Chain P."/>
            <person name="Malfatti S."/>
            <person name="Shin M."/>
            <person name="Vergez L."/>
            <person name="Schmutz J."/>
            <person name="Larimer F."/>
            <person name="Land M."/>
            <person name="Hauser L."/>
            <person name="Kyrpides N."/>
            <person name="Mikhailova N."/>
            <person name="Stolz J.F."/>
            <person name="Dawson A."/>
            <person name="Fisher E."/>
            <person name="Crable B."/>
            <person name="Perera E."/>
            <person name="Lisak J."/>
            <person name="Ranganathan M."/>
            <person name="Basu P."/>
            <person name="Richardson P."/>
        </authorList>
    </citation>
    <scope>NUCLEOTIDE SEQUENCE [LARGE SCALE GENOMIC DNA]</scope>
    <source>
        <strain evidence="2">OhILAs</strain>
    </source>
</reference>
<dbReference type="PANTHER" id="PTHR34071:SF2">
    <property type="entry name" value="FLAVIN-NUCLEOTIDE-BINDING PROTEIN"/>
    <property type="match status" value="1"/>
</dbReference>
<dbReference type="AlphaFoldDB" id="A8MIG2"/>
<dbReference type="Pfam" id="PF12900">
    <property type="entry name" value="Pyridox_ox_2"/>
    <property type="match status" value="1"/>
</dbReference>
<evidence type="ECO:0000313" key="2">
    <source>
        <dbReference type="Proteomes" id="UP000000269"/>
    </source>
</evidence>
<keyword evidence="2" id="KW-1185">Reference proteome</keyword>
<dbReference type="PANTHER" id="PTHR34071">
    <property type="entry name" value="5-NITROIMIDAZOLE ANTIBIOTICS RESISTANCE PROTEIN, NIMA-FAMILY-RELATED PROTEIN-RELATED"/>
    <property type="match status" value="1"/>
</dbReference>
<dbReference type="SUPFAM" id="SSF50475">
    <property type="entry name" value="FMN-binding split barrel"/>
    <property type="match status" value="1"/>
</dbReference>
<dbReference type="OrthoDB" id="9794935at2"/>
<dbReference type="KEGG" id="aoe:Clos_2058"/>
<accession>A8MIG2</accession>
<proteinExistence type="predicted"/>
<dbReference type="Proteomes" id="UP000000269">
    <property type="component" value="Chromosome"/>
</dbReference>
<evidence type="ECO:0000313" key="1">
    <source>
        <dbReference type="EMBL" id="ABW19594.1"/>
    </source>
</evidence>
<gene>
    <name evidence="1" type="ordered locus">Clos_2058</name>
</gene>
<sequence length="154" mass="17844">MFKEMRRKDREIGREEIEEILVKGEYGFLSTISGNGYPYVVPISFVYYNNSIYFHCATDGHKLENIKNNNKVSFSVAVDTEVLPRKFTTKYQSIIAFGTAREIEGDLKEEALFELIKKYSQQFLTEGKKYLHNAKDKTRVMKIEIEHITGKSNG</sequence>